<dbReference type="InterPro" id="IPR045851">
    <property type="entry name" value="AMP-bd_C_sf"/>
</dbReference>
<accession>A0A250XGG4</accession>
<dbReference type="EMBL" id="BEGY01000076">
    <property type="protein sequence ID" value="GAX82171.1"/>
    <property type="molecule type" value="Genomic_DNA"/>
</dbReference>
<evidence type="ECO:0000313" key="4">
    <source>
        <dbReference type="Proteomes" id="UP000232323"/>
    </source>
</evidence>
<gene>
    <name evidence="3" type="ORF">CEUSTIGMA_g9599.t1</name>
</gene>
<dbReference type="Proteomes" id="UP000232323">
    <property type="component" value="Unassembled WGS sequence"/>
</dbReference>
<dbReference type="GO" id="GO:0006631">
    <property type="term" value="P:fatty acid metabolic process"/>
    <property type="evidence" value="ECO:0007669"/>
    <property type="project" value="TreeGrafter"/>
</dbReference>
<dbReference type="Pfam" id="PF13193">
    <property type="entry name" value="AMP-binding_C"/>
    <property type="match status" value="1"/>
</dbReference>
<comment type="caution">
    <text evidence="3">The sequence shown here is derived from an EMBL/GenBank/DDBJ whole genome shotgun (WGS) entry which is preliminary data.</text>
</comment>
<dbReference type="SUPFAM" id="SSF56801">
    <property type="entry name" value="Acetyl-CoA synthetase-like"/>
    <property type="match status" value="1"/>
</dbReference>
<name>A0A250XGG4_9CHLO</name>
<sequence length="155" mass="17054">MKGYWREVEETSKVLSSNGWLRTGDLGYLDRAGQLWLIGRAKDMIKSGGENVYAAEVESVLSQHPAVEVAAVLGLPDEWLGEKVVAVLTLKPTSAAWTGSVVSLTAPTSSRKLMKHILKQALLESNQYNEDPHNLSQHSHRNQGLPKSTLIHSKL</sequence>
<evidence type="ECO:0000313" key="3">
    <source>
        <dbReference type="EMBL" id="GAX82171.1"/>
    </source>
</evidence>
<dbReference type="AlphaFoldDB" id="A0A250XGG4"/>
<evidence type="ECO:0000256" key="1">
    <source>
        <dbReference type="SAM" id="MobiDB-lite"/>
    </source>
</evidence>
<dbReference type="InterPro" id="IPR042099">
    <property type="entry name" value="ANL_N_sf"/>
</dbReference>
<proteinExistence type="predicted"/>
<dbReference type="Gene3D" id="3.40.50.12780">
    <property type="entry name" value="N-terminal domain of ligase-like"/>
    <property type="match status" value="1"/>
</dbReference>
<dbReference type="PANTHER" id="PTHR43201">
    <property type="entry name" value="ACYL-COA SYNTHETASE"/>
    <property type="match status" value="1"/>
</dbReference>
<dbReference type="Gene3D" id="3.30.300.30">
    <property type="match status" value="1"/>
</dbReference>
<reference evidence="3 4" key="1">
    <citation type="submission" date="2017-08" db="EMBL/GenBank/DDBJ databases">
        <title>Acidophilic green algal genome provides insights into adaptation to an acidic environment.</title>
        <authorList>
            <person name="Hirooka S."/>
            <person name="Hirose Y."/>
            <person name="Kanesaki Y."/>
            <person name="Higuchi S."/>
            <person name="Fujiwara T."/>
            <person name="Onuma R."/>
            <person name="Era A."/>
            <person name="Ohbayashi R."/>
            <person name="Uzuka A."/>
            <person name="Nozaki H."/>
            <person name="Yoshikawa H."/>
            <person name="Miyagishima S.Y."/>
        </authorList>
    </citation>
    <scope>NUCLEOTIDE SEQUENCE [LARGE SCALE GENOMIC DNA]</scope>
    <source>
        <strain evidence="3 4">NIES-2499</strain>
    </source>
</reference>
<feature type="domain" description="AMP-binding enzyme C-terminal" evidence="2">
    <location>
        <begin position="56"/>
        <end position="94"/>
    </location>
</feature>
<protein>
    <recommendedName>
        <fullName evidence="2">AMP-binding enzyme C-terminal domain-containing protein</fullName>
    </recommendedName>
</protein>
<feature type="region of interest" description="Disordered" evidence="1">
    <location>
        <begin position="129"/>
        <end position="155"/>
    </location>
</feature>
<dbReference type="OrthoDB" id="10253115at2759"/>
<dbReference type="PANTHER" id="PTHR43201:SF32">
    <property type="entry name" value="2-SUCCINYLBENZOATE--COA LIGASE, CHLOROPLASTIC_PEROXISOMAL"/>
    <property type="match status" value="1"/>
</dbReference>
<organism evidence="3 4">
    <name type="scientific">Chlamydomonas eustigma</name>
    <dbReference type="NCBI Taxonomy" id="1157962"/>
    <lineage>
        <taxon>Eukaryota</taxon>
        <taxon>Viridiplantae</taxon>
        <taxon>Chlorophyta</taxon>
        <taxon>core chlorophytes</taxon>
        <taxon>Chlorophyceae</taxon>
        <taxon>CS clade</taxon>
        <taxon>Chlamydomonadales</taxon>
        <taxon>Chlamydomonadaceae</taxon>
        <taxon>Chlamydomonas</taxon>
    </lineage>
</organism>
<dbReference type="InterPro" id="IPR025110">
    <property type="entry name" value="AMP-bd_C"/>
</dbReference>
<keyword evidence="4" id="KW-1185">Reference proteome</keyword>
<dbReference type="GO" id="GO:0031956">
    <property type="term" value="F:medium-chain fatty acid-CoA ligase activity"/>
    <property type="evidence" value="ECO:0007669"/>
    <property type="project" value="TreeGrafter"/>
</dbReference>
<evidence type="ECO:0000259" key="2">
    <source>
        <dbReference type="Pfam" id="PF13193"/>
    </source>
</evidence>
<dbReference type="STRING" id="1157962.A0A250XGG4"/>